<feature type="compositionally biased region" description="Acidic residues" evidence="1">
    <location>
        <begin position="212"/>
        <end position="230"/>
    </location>
</feature>
<protein>
    <submittedName>
        <fullName evidence="2">Uncharacterized protein</fullName>
    </submittedName>
</protein>
<name>A0A409VRK8_PSICY</name>
<feature type="compositionally biased region" description="Basic residues" evidence="1">
    <location>
        <begin position="163"/>
        <end position="180"/>
    </location>
</feature>
<dbReference type="AlphaFoldDB" id="A0A409VRK8"/>
<gene>
    <name evidence="2" type="ORF">CVT25_009017</name>
</gene>
<feature type="region of interest" description="Disordered" evidence="1">
    <location>
        <begin position="158"/>
        <end position="304"/>
    </location>
</feature>
<accession>A0A409VRK8</accession>
<sequence length="385" mass="43491">MRPKPPVPRNSQVINTKIVNLKKLTKEYASGGLKPVISKRKGKKAKNTAQAPDRKSVALREIMQHKSKYGTPTILEESSKQLTREGRAFIRHIVSKDKLSYKQVALALSTNTEAIKRVKKNEYGKILDDLDEDEDICYRYPTHVKKIDNWISKIENTAEHPSPQKRAKIKRPKMRIKREHKTPEEEEEEDEDDSDSDDMDNNAFVSVKAEPGVEDAFESDSEDEDEQSSSEDERQTRSKTPAVKTQHPGICKDRQKTPRFVCMPPTPPASGSGSPKKSKKRKAQKGTPSNGSPKAKRRRVAAPTDADRVTKFFQALDYLPGYVQALITQGLGAKELLFLRGRNENKVTKHLLAISPLKGYPVKVEFLVQIISSAKAKHWDILDDE</sequence>
<keyword evidence="3" id="KW-1185">Reference proteome</keyword>
<dbReference type="OrthoDB" id="10676953at2759"/>
<feature type="compositionally biased region" description="Acidic residues" evidence="1">
    <location>
        <begin position="184"/>
        <end position="200"/>
    </location>
</feature>
<reference evidence="2 3" key="1">
    <citation type="journal article" date="2018" name="Evol. Lett.">
        <title>Horizontal gene cluster transfer increased hallucinogenic mushroom diversity.</title>
        <authorList>
            <person name="Reynolds H.T."/>
            <person name="Vijayakumar V."/>
            <person name="Gluck-Thaler E."/>
            <person name="Korotkin H.B."/>
            <person name="Matheny P.B."/>
            <person name="Slot J.C."/>
        </authorList>
    </citation>
    <scope>NUCLEOTIDE SEQUENCE [LARGE SCALE GENOMIC DNA]</scope>
    <source>
        <strain evidence="2 3">2631</strain>
    </source>
</reference>
<dbReference type="Proteomes" id="UP000283269">
    <property type="component" value="Unassembled WGS sequence"/>
</dbReference>
<evidence type="ECO:0000313" key="3">
    <source>
        <dbReference type="Proteomes" id="UP000283269"/>
    </source>
</evidence>
<organism evidence="2 3">
    <name type="scientific">Psilocybe cyanescens</name>
    <dbReference type="NCBI Taxonomy" id="93625"/>
    <lineage>
        <taxon>Eukaryota</taxon>
        <taxon>Fungi</taxon>
        <taxon>Dikarya</taxon>
        <taxon>Basidiomycota</taxon>
        <taxon>Agaricomycotina</taxon>
        <taxon>Agaricomycetes</taxon>
        <taxon>Agaricomycetidae</taxon>
        <taxon>Agaricales</taxon>
        <taxon>Agaricineae</taxon>
        <taxon>Strophariaceae</taxon>
        <taxon>Psilocybe</taxon>
    </lineage>
</organism>
<dbReference type="EMBL" id="NHYD01003947">
    <property type="protein sequence ID" value="PPQ68894.1"/>
    <property type="molecule type" value="Genomic_DNA"/>
</dbReference>
<evidence type="ECO:0000313" key="2">
    <source>
        <dbReference type="EMBL" id="PPQ68894.1"/>
    </source>
</evidence>
<dbReference type="InParanoid" id="A0A409VRK8"/>
<evidence type="ECO:0000256" key="1">
    <source>
        <dbReference type="SAM" id="MobiDB-lite"/>
    </source>
</evidence>
<comment type="caution">
    <text evidence="2">The sequence shown here is derived from an EMBL/GenBank/DDBJ whole genome shotgun (WGS) entry which is preliminary data.</text>
</comment>
<proteinExistence type="predicted"/>